<comment type="caution">
    <text evidence="4">The sequence shown here is derived from an EMBL/GenBank/DDBJ whole genome shotgun (WGS) entry which is preliminary data.</text>
</comment>
<name>A0A437M6I8_9SPHN</name>
<evidence type="ECO:0000256" key="2">
    <source>
        <dbReference type="ARBA" id="ARBA00023163"/>
    </source>
</evidence>
<dbReference type="InterPro" id="IPR029016">
    <property type="entry name" value="GAF-like_dom_sf"/>
</dbReference>
<dbReference type="InterPro" id="IPR036390">
    <property type="entry name" value="WH_DNA-bd_sf"/>
</dbReference>
<dbReference type="PROSITE" id="PS51077">
    <property type="entry name" value="HTH_ICLR"/>
    <property type="match status" value="1"/>
</dbReference>
<evidence type="ECO:0000313" key="4">
    <source>
        <dbReference type="EMBL" id="RVT93114.1"/>
    </source>
</evidence>
<reference evidence="4 5" key="1">
    <citation type="submission" date="2019-01" db="EMBL/GenBank/DDBJ databases">
        <authorList>
            <person name="Chen W.-M."/>
        </authorList>
    </citation>
    <scope>NUCLEOTIDE SEQUENCE [LARGE SCALE GENOMIC DNA]</scope>
    <source>
        <strain evidence="4 5">CCP-7</strain>
    </source>
</reference>
<dbReference type="Proteomes" id="UP000282971">
    <property type="component" value="Unassembled WGS sequence"/>
</dbReference>
<evidence type="ECO:0000256" key="1">
    <source>
        <dbReference type="ARBA" id="ARBA00023015"/>
    </source>
</evidence>
<gene>
    <name evidence="4" type="ORF">EOD43_04245</name>
</gene>
<sequence length="308" mass="33862">MGGYLCARAWQSSSLRGVVCRPGVADTVSSEGTVDRDSGPSNTADAKKLTARSAARAFDVLEYFIRTGRPARTSEISASLGIPNSSVDELLRTMAIKGYLAFNKDSRRYSPSYRLMALMRGLESRFFGDGRLRKMLHRLRVETGGTVIMTAQNDCWLESIAQIQGPWRTPPTSQTDKTWPIVNFGEHGWQPATNFAGALLSLHSNSEIIDLAVHTQAMGLAPKGNFVMQGLIEDVRRIRSRGYAITRRDDVMPVSSVACPMRIPGTDVAVAVGILSNDLLGDDASARKIAMTTRHVIYDHCRRWKDAA</sequence>
<protein>
    <submittedName>
        <fullName evidence="4">Transcriptional regulator</fullName>
    </submittedName>
</protein>
<evidence type="ECO:0000259" key="3">
    <source>
        <dbReference type="PROSITE" id="PS51077"/>
    </source>
</evidence>
<dbReference type="OrthoDB" id="1634354at2"/>
<dbReference type="InterPro" id="IPR036388">
    <property type="entry name" value="WH-like_DNA-bd_sf"/>
</dbReference>
<accession>A0A437M6I8</accession>
<dbReference type="Gene3D" id="3.30.450.40">
    <property type="match status" value="1"/>
</dbReference>
<dbReference type="SUPFAM" id="SSF55781">
    <property type="entry name" value="GAF domain-like"/>
    <property type="match status" value="1"/>
</dbReference>
<dbReference type="PANTHER" id="PTHR30136:SF35">
    <property type="entry name" value="HTH-TYPE TRANSCRIPTIONAL REGULATOR RV1719"/>
    <property type="match status" value="1"/>
</dbReference>
<evidence type="ECO:0000313" key="5">
    <source>
        <dbReference type="Proteomes" id="UP000282971"/>
    </source>
</evidence>
<keyword evidence="2" id="KW-0804">Transcription</keyword>
<organism evidence="4 5">
    <name type="scientific">Sphingomonas crocodyli</name>
    <dbReference type="NCBI Taxonomy" id="1979270"/>
    <lineage>
        <taxon>Bacteria</taxon>
        <taxon>Pseudomonadati</taxon>
        <taxon>Pseudomonadota</taxon>
        <taxon>Alphaproteobacteria</taxon>
        <taxon>Sphingomonadales</taxon>
        <taxon>Sphingomonadaceae</taxon>
        <taxon>Sphingomonas</taxon>
    </lineage>
</organism>
<dbReference type="Gene3D" id="1.10.10.10">
    <property type="entry name" value="Winged helix-like DNA-binding domain superfamily/Winged helix DNA-binding domain"/>
    <property type="match status" value="1"/>
</dbReference>
<keyword evidence="5" id="KW-1185">Reference proteome</keyword>
<proteinExistence type="predicted"/>
<dbReference type="EMBL" id="SACN01000001">
    <property type="protein sequence ID" value="RVT93114.1"/>
    <property type="molecule type" value="Genomic_DNA"/>
</dbReference>
<dbReference type="InterPro" id="IPR005471">
    <property type="entry name" value="Tscrpt_reg_IclR_N"/>
</dbReference>
<feature type="domain" description="HTH iclR-type" evidence="3">
    <location>
        <begin position="51"/>
        <end position="113"/>
    </location>
</feature>
<dbReference type="GO" id="GO:0003700">
    <property type="term" value="F:DNA-binding transcription factor activity"/>
    <property type="evidence" value="ECO:0007669"/>
    <property type="project" value="TreeGrafter"/>
</dbReference>
<dbReference type="InterPro" id="IPR050707">
    <property type="entry name" value="HTH_MetabolicPath_Reg"/>
</dbReference>
<dbReference type="GO" id="GO:0003677">
    <property type="term" value="F:DNA binding"/>
    <property type="evidence" value="ECO:0007669"/>
    <property type="project" value="InterPro"/>
</dbReference>
<keyword evidence="1" id="KW-0805">Transcription regulation</keyword>
<dbReference type="GO" id="GO:0045892">
    <property type="term" value="P:negative regulation of DNA-templated transcription"/>
    <property type="evidence" value="ECO:0007669"/>
    <property type="project" value="TreeGrafter"/>
</dbReference>
<dbReference type="Pfam" id="PF09339">
    <property type="entry name" value="HTH_IclR"/>
    <property type="match status" value="1"/>
</dbReference>
<dbReference type="AlphaFoldDB" id="A0A437M6I8"/>
<dbReference type="SUPFAM" id="SSF46785">
    <property type="entry name" value="Winged helix' DNA-binding domain"/>
    <property type="match status" value="1"/>
</dbReference>
<dbReference type="PANTHER" id="PTHR30136">
    <property type="entry name" value="HELIX-TURN-HELIX TRANSCRIPTIONAL REGULATOR, ICLR FAMILY"/>
    <property type="match status" value="1"/>
</dbReference>